<dbReference type="EMBL" id="AP025591">
    <property type="protein sequence ID" value="BDG03854.1"/>
    <property type="molecule type" value="Genomic_DNA"/>
</dbReference>
<dbReference type="PROSITE" id="PS51257">
    <property type="entry name" value="PROKAR_LIPOPROTEIN"/>
    <property type="match status" value="1"/>
</dbReference>
<reference evidence="3" key="1">
    <citation type="journal article" date="2022" name="Int. J. Syst. Evol. Microbiol.">
        <title>Anaeromyxobacter oryzae sp. nov., Anaeromyxobacter diazotrophicus sp. nov. and Anaeromyxobacter paludicola sp. nov., isolated from paddy soils.</title>
        <authorList>
            <person name="Itoh H."/>
            <person name="Xu Z."/>
            <person name="Mise K."/>
            <person name="Masuda Y."/>
            <person name="Ushijima N."/>
            <person name="Hayakawa C."/>
            <person name="Shiratori Y."/>
            <person name="Senoo K."/>
        </authorList>
    </citation>
    <scope>NUCLEOTIDE SEQUENCE [LARGE SCALE GENOMIC DNA]</scope>
    <source>
        <strain evidence="3">Red232</strain>
    </source>
</reference>
<proteinExistence type="predicted"/>
<evidence type="ECO:0000313" key="2">
    <source>
        <dbReference type="EMBL" id="BDG03854.1"/>
    </source>
</evidence>
<feature type="signal peptide" evidence="1">
    <location>
        <begin position="1"/>
        <end position="18"/>
    </location>
</feature>
<sequence>MTKRILAVLAIAAATGLACDPYGSDLNGGTPAIQQVVTPDPANAALGAPPNTATAPATPGGPWTLTGVDASANYLVFVILNKLMDGATVQQSTASCVPANNWLTVAESKPAAPCANVGETPTWYACYDPASPDGTKQGASIVIYRSCVPDSTGWGDAEPLTAGTTYTFSGSIKDKQGNALEIPVSLTTN</sequence>
<evidence type="ECO:0000256" key="1">
    <source>
        <dbReference type="SAM" id="SignalP"/>
    </source>
</evidence>
<feature type="chain" id="PRO_5045674192" evidence="1">
    <location>
        <begin position="19"/>
        <end position="189"/>
    </location>
</feature>
<name>A0ABN6MVN0_9BACT</name>
<accession>A0ABN6MVN0</accession>
<keyword evidence="1" id="KW-0732">Signal</keyword>
<dbReference type="Proteomes" id="UP001162891">
    <property type="component" value="Chromosome"/>
</dbReference>
<protein>
    <submittedName>
        <fullName evidence="2">Uncharacterized protein</fullName>
    </submittedName>
</protein>
<gene>
    <name evidence="2" type="ORF">AMOR_28500</name>
</gene>
<dbReference type="RefSeq" id="WP_248362358.1">
    <property type="nucleotide sequence ID" value="NZ_AP025591.1"/>
</dbReference>
<evidence type="ECO:0000313" key="3">
    <source>
        <dbReference type="Proteomes" id="UP001162891"/>
    </source>
</evidence>
<organism evidence="2 3">
    <name type="scientific">Anaeromyxobacter oryzae</name>
    <dbReference type="NCBI Taxonomy" id="2918170"/>
    <lineage>
        <taxon>Bacteria</taxon>
        <taxon>Pseudomonadati</taxon>
        <taxon>Myxococcota</taxon>
        <taxon>Myxococcia</taxon>
        <taxon>Myxococcales</taxon>
        <taxon>Cystobacterineae</taxon>
        <taxon>Anaeromyxobacteraceae</taxon>
        <taxon>Anaeromyxobacter</taxon>
    </lineage>
</organism>
<keyword evidence="3" id="KW-1185">Reference proteome</keyword>